<dbReference type="GO" id="GO:0046872">
    <property type="term" value="F:metal ion binding"/>
    <property type="evidence" value="ECO:0007669"/>
    <property type="project" value="UniProtKB-KW"/>
</dbReference>
<feature type="binding site" evidence="7">
    <location>
        <position position="304"/>
    </location>
    <ligand>
        <name>Zn(2+)</name>
        <dbReference type="ChEBI" id="CHEBI:29105"/>
    </ligand>
</feature>
<keyword evidence="7" id="KW-0862">Zinc</keyword>
<feature type="binding site" evidence="7">
    <location>
        <position position="333"/>
    </location>
    <ligand>
        <name>Zn(2+)</name>
        <dbReference type="ChEBI" id="CHEBI:29105"/>
    </ligand>
</feature>
<gene>
    <name evidence="7" type="primary">tgt</name>
    <name evidence="9" type="ORF">BIY37_12880</name>
</gene>
<comment type="similarity">
    <text evidence="7">Belongs to the queuine tRNA-ribosyltransferase family.</text>
</comment>
<organism evidence="9 10">
    <name type="scientific">Candidatus Brocadia sapporoensis</name>
    <dbReference type="NCBI Taxonomy" id="392547"/>
    <lineage>
        <taxon>Bacteria</taxon>
        <taxon>Pseudomonadati</taxon>
        <taxon>Planctomycetota</taxon>
        <taxon>Candidatus Brocadiia</taxon>
        <taxon>Candidatus Brocadiales</taxon>
        <taxon>Candidatus Brocadiaceae</taxon>
        <taxon>Candidatus Brocadia</taxon>
    </lineage>
</organism>
<evidence type="ECO:0000256" key="5">
    <source>
        <dbReference type="ARBA" id="ARBA00022785"/>
    </source>
</evidence>
<dbReference type="Pfam" id="PF01702">
    <property type="entry name" value="TGT"/>
    <property type="match status" value="1"/>
</dbReference>
<keyword evidence="7" id="KW-0479">Metal-binding</keyword>
<evidence type="ECO:0000259" key="8">
    <source>
        <dbReference type="Pfam" id="PF01702"/>
    </source>
</evidence>
<dbReference type="AlphaFoldDB" id="A0A1V6LWT7"/>
<evidence type="ECO:0000256" key="3">
    <source>
        <dbReference type="ARBA" id="ARBA00022679"/>
    </source>
</evidence>
<dbReference type="PANTHER" id="PTHR46499:SF1">
    <property type="entry name" value="QUEUINE TRNA-RIBOSYLTRANSFERASE"/>
    <property type="match status" value="1"/>
</dbReference>
<comment type="catalytic activity">
    <reaction evidence="6 7">
        <text>7-aminomethyl-7-carbaguanine + guanosine(34) in tRNA = 7-aminomethyl-7-carbaguanosine(34) in tRNA + guanine</text>
        <dbReference type="Rhea" id="RHEA:24104"/>
        <dbReference type="Rhea" id="RHEA-COMP:10341"/>
        <dbReference type="Rhea" id="RHEA-COMP:10342"/>
        <dbReference type="ChEBI" id="CHEBI:16235"/>
        <dbReference type="ChEBI" id="CHEBI:58703"/>
        <dbReference type="ChEBI" id="CHEBI:74269"/>
        <dbReference type="ChEBI" id="CHEBI:82833"/>
        <dbReference type="EC" id="2.4.2.29"/>
    </reaction>
</comment>
<feature type="binding site" evidence="7">
    <location>
        <position position="214"/>
    </location>
    <ligand>
        <name>substrate</name>
    </ligand>
</feature>
<dbReference type="InterPro" id="IPR004803">
    <property type="entry name" value="TGT"/>
</dbReference>
<dbReference type="SUPFAM" id="SSF51713">
    <property type="entry name" value="tRNA-guanine transglycosylase"/>
    <property type="match status" value="1"/>
</dbReference>
<sequence length="367" mass="41672">MFFRCLAVDKQTKARYGELRFLNHRIPTPVFMPVGTQGTVKTLTPQQLKETDTKIILCNAYHLCLRPGEKIIKQSGGIHKFMGWDGAIITDSGGYQVFSLSGLTKISDNGVEFQSPIDGTRFFLTPENMMQIQKDIGADIIMPFDECVPYPCEKDRASVAVKRTTEWAERCLNMHTNRQQILFGIVQGSVFKELRIECARSLVEMNFEGYSIGGLSVGEGSVLMNEVLDYTVDYLPEDRPRYLMGVGFPVDILNAVERGIDMFDCVVPTRNGRNGCAFTSMGRVKILNSQYKEDSSPLDQMCNCYTCCNFSRAYLRHLFLAHEILGLTLLSLHNICFFQNLMQQIRESIKNGDFKNFKNEFLSRQSD</sequence>
<dbReference type="InterPro" id="IPR050076">
    <property type="entry name" value="ArchSynthase1/Queuine_TRR"/>
</dbReference>
<dbReference type="Proteomes" id="UP000242219">
    <property type="component" value="Unassembled WGS sequence"/>
</dbReference>
<comment type="subunit">
    <text evidence="7">Homodimer. Within each dimer, one monomer is responsible for RNA recognition and catalysis, while the other monomer binds to the replacement base PreQ1.</text>
</comment>
<dbReference type="GO" id="GO:0008616">
    <property type="term" value="P:tRNA queuosine(34) biosynthetic process"/>
    <property type="evidence" value="ECO:0007669"/>
    <property type="project" value="UniProtKB-UniRule"/>
</dbReference>
<dbReference type="PANTHER" id="PTHR46499">
    <property type="entry name" value="QUEUINE TRNA-RIBOSYLTRANSFERASE"/>
    <property type="match status" value="1"/>
</dbReference>
<feature type="binding site" evidence="7">
    <location>
        <position position="145"/>
    </location>
    <ligand>
        <name>substrate</name>
    </ligand>
</feature>
<keyword evidence="3 7" id="KW-0808">Transferase</keyword>
<comment type="caution">
    <text evidence="9">The sequence shown here is derived from an EMBL/GenBank/DDBJ whole genome shotgun (WGS) entry which is preliminary data.</text>
</comment>
<feature type="active site" description="Nucleophile" evidence="7">
    <location>
        <position position="264"/>
    </location>
</feature>
<proteinExistence type="inferred from homology"/>
<evidence type="ECO:0000256" key="1">
    <source>
        <dbReference type="ARBA" id="ARBA00004691"/>
    </source>
</evidence>
<name>A0A1V6LWT7_9BACT</name>
<dbReference type="GO" id="GO:0008479">
    <property type="term" value="F:tRNA-guanosine(34) queuine transglycosylase activity"/>
    <property type="evidence" value="ECO:0007669"/>
    <property type="project" value="UniProtKB-UniRule"/>
</dbReference>
<evidence type="ECO:0000256" key="4">
    <source>
        <dbReference type="ARBA" id="ARBA00022694"/>
    </source>
</evidence>
<feature type="binding site" evidence="7">
    <location>
        <position position="307"/>
    </location>
    <ligand>
        <name>Zn(2+)</name>
        <dbReference type="ChEBI" id="CHEBI:29105"/>
    </ligand>
</feature>
<evidence type="ECO:0000256" key="2">
    <source>
        <dbReference type="ARBA" id="ARBA00022676"/>
    </source>
</evidence>
<feature type="active site" description="Proton acceptor" evidence="7">
    <location>
        <position position="91"/>
    </location>
</feature>
<evidence type="ECO:0000313" key="10">
    <source>
        <dbReference type="Proteomes" id="UP000242219"/>
    </source>
</evidence>
<feature type="binding site" evidence="7">
    <location>
        <position position="302"/>
    </location>
    <ligand>
        <name>Zn(2+)</name>
        <dbReference type="ChEBI" id="CHEBI:29105"/>
    </ligand>
</feature>
<comment type="pathway">
    <text evidence="1 7">tRNA modification; tRNA-queuosine biosynthesis.</text>
</comment>
<comment type="cofactor">
    <cofactor evidence="7">
        <name>Zn(2+)</name>
        <dbReference type="ChEBI" id="CHEBI:29105"/>
    </cofactor>
    <text evidence="7">Binds 1 zinc ion per subunit.</text>
</comment>
<feature type="binding site" evidence="7">
    <location>
        <position position="187"/>
    </location>
    <ligand>
        <name>substrate</name>
    </ligand>
</feature>
<dbReference type="InterPro" id="IPR036511">
    <property type="entry name" value="TGT-like_sf"/>
</dbReference>
<dbReference type="InterPro" id="IPR002616">
    <property type="entry name" value="tRNA_ribo_trans-like"/>
</dbReference>
<dbReference type="NCBIfam" id="TIGR00449">
    <property type="entry name" value="tgt_general"/>
    <property type="match status" value="1"/>
</dbReference>
<feature type="binding site" evidence="7">
    <location>
        <begin position="91"/>
        <end position="95"/>
    </location>
    <ligand>
        <name>substrate</name>
    </ligand>
</feature>
<comment type="function">
    <text evidence="7">Catalyzes the base-exchange of a guanine (G) residue with the queuine precursor 7-aminomethyl-7-deazaguanine (PreQ1) at position 34 (anticodon wobble position) in tRNAs with GU(N) anticodons (tRNA-Asp, -Asn, -His and -Tyr). Catalysis occurs through a double-displacement mechanism. The nucleophile active site attacks the C1' of nucleotide 34 to detach the guanine base from the RNA, forming a covalent enzyme-RNA intermediate. The proton acceptor active site deprotonates the incoming PreQ1, allowing a nucleophilic attack on the C1' of the ribose to form the product. After dissociation, two additional enzymatic reactions on the tRNA convert PreQ1 to queuine (Q), resulting in the hypermodified nucleoside queuosine (7-(((4,5-cis-dihydroxy-2-cyclopenten-1-yl)amino)methyl)-7-deazaguanosine).</text>
</comment>
<reference evidence="9 10" key="1">
    <citation type="journal article" date="2016" name="Genome Announc.">
        <title>Draft Genome Sequence of the Anaerobic Ammonium-Oxidizing Bacterium 'Candidatus Brocadia sp. 40'.</title>
        <authorList>
            <person name="Ali M."/>
            <person name="Haroon M.F."/>
            <person name="Narita Y."/>
            <person name="Zhang L."/>
            <person name="Rangel Shaw D."/>
            <person name="Okabe S."/>
            <person name="Saikaly P.E."/>
        </authorList>
    </citation>
    <scope>NUCLEOTIDE SEQUENCE [LARGE SCALE GENOMIC DNA]</scope>
    <source>
        <strain evidence="9 10">40</strain>
    </source>
</reference>
<feature type="region of interest" description="RNA binding" evidence="7">
    <location>
        <begin position="245"/>
        <end position="251"/>
    </location>
</feature>
<dbReference type="NCBIfam" id="TIGR00430">
    <property type="entry name" value="Q_tRNA_tgt"/>
    <property type="match status" value="1"/>
</dbReference>
<dbReference type="EMBL" id="MJUW02000122">
    <property type="protein sequence ID" value="OQD44602.1"/>
    <property type="molecule type" value="Genomic_DNA"/>
</dbReference>
<feature type="domain" description="tRNA-guanine(15) transglycosylase-like" evidence="8">
    <location>
        <begin position="12"/>
        <end position="365"/>
    </location>
</feature>
<dbReference type="HAMAP" id="MF_00168">
    <property type="entry name" value="Q_tRNA_Tgt"/>
    <property type="match status" value="1"/>
</dbReference>
<keyword evidence="10" id="KW-1185">Reference proteome</keyword>
<evidence type="ECO:0000256" key="6">
    <source>
        <dbReference type="ARBA" id="ARBA00050112"/>
    </source>
</evidence>
<protein>
    <recommendedName>
        <fullName evidence="7">Queuine tRNA-ribosyltransferase</fullName>
        <ecNumber evidence="7">2.4.2.29</ecNumber>
    </recommendedName>
    <alternativeName>
        <fullName evidence="7">Guanine insertion enzyme</fullName>
    </alternativeName>
    <alternativeName>
        <fullName evidence="7">tRNA-guanine transglycosylase</fullName>
    </alternativeName>
</protein>
<keyword evidence="2 7" id="KW-0328">Glycosyltransferase</keyword>
<dbReference type="GO" id="GO:0005829">
    <property type="term" value="C:cytosol"/>
    <property type="evidence" value="ECO:0007669"/>
    <property type="project" value="TreeGrafter"/>
</dbReference>
<accession>A0A1V6LWT7</accession>
<dbReference type="RefSeq" id="WP_070068223.1">
    <property type="nucleotide sequence ID" value="NZ_MJUW02000122.1"/>
</dbReference>
<evidence type="ECO:0000313" key="9">
    <source>
        <dbReference type="EMBL" id="OQD44602.1"/>
    </source>
</evidence>
<keyword evidence="4 7" id="KW-0819">tRNA processing</keyword>
<keyword evidence="5 7" id="KW-0671">Queuosine biosynthesis</keyword>
<feature type="region of interest" description="RNA binding; important for wobble base 34 recognition" evidence="7">
    <location>
        <begin position="269"/>
        <end position="273"/>
    </location>
</feature>
<dbReference type="UniPathway" id="UPA00392"/>
<dbReference type="FunFam" id="3.20.20.105:FF:000001">
    <property type="entry name" value="Queuine tRNA-ribosyltransferase"/>
    <property type="match status" value="1"/>
</dbReference>
<evidence type="ECO:0000256" key="7">
    <source>
        <dbReference type="HAMAP-Rule" id="MF_00168"/>
    </source>
</evidence>
<dbReference type="EC" id="2.4.2.29" evidence="7"/>
<dbReference type="Gene3D" id="3.20.20.105">
    <property type="entry name" value="Queuine tRNA-ribosyltransferase-like"/>
    <property type="match status" value="1"/>
</dbReference>